<dbReference type="EMBL" id="JAANCM010000003">
    <property type="protein sequence ID" value="NHT75629.1"/>
    <property type="molecule type" value="Genomic_DNA"/>
</dbReference>
<reference evidence="5" key="1">
    <citation type="submission" date="2020-03" db="EMBL/GenBank/DDBJ databases">
        <title>Ferranicluibacter endophyticum gen. nov., sp. nov., a new genus isolated from Rubus ulmifolius Schott. stem.</title>
        <authorList>
            <person name="Roca-Couso R."/>
            <person name="Flores-Felix J.D."/>
            <person name="Igual J.M."/>
            <person name="Rivas R."/>
        </authorList>
    </citation>
    <scope>NUCLEOTIDE SEQUENCE</scope>
    <source>
        <strain evidence="5">CRRU44</strain>
    </source>
</reference>
<dbReference type="Proteomes" id="UP001155840">
    <property type="component" value="Unassembled WGS sequence"/>
</dbReference>
<dbReference type="Gene3D" id="1.10.10.10">
    <property type="entry name" value="Winged helix-like DNA-binding domain superfamily/Winged helix DNA-binding domain"/>
    <property type="match status" value="1"/>
</dbReference>
<accession>A0AA43ZDL3</accession>
<dbReference type="InterPro" id="IPR059106">
    <property type="entry name" value="WHD_MalT"/>
</dbReference>
<dbReference type="PANTHER" id="PTHR44688:SF16">
    <property type="entry name" value="DNA-BINDING TRANSCRIPTIONAL ACTIVATOR DEVR_DOSR"/>
    <property type="match status" value="1"/>
</dbReference>
<dbReference type="GO" id="GO:0003677">
    <property type="term" value="F:DNA binding"/>
    <property type="evidence" value="ECO:0007669"/>
    <property type="project" value="UniProtKB-KW"/>
</dbReference>
<dbReference type="PRINTS" id="PR00038">
    <property type="entry name" value="HTHLUXR"/>
</dbReference>
<dbReference type="Gene3D" id="3.40.50.300">
    <property type="entry name" value="P-loop containing nucleotide triphosphate hydrolases"/>
    <property type="match status" value="1"/>
</dbReference>
<dbReference type="InterPro" id="IPR011990">
    <property type="entry name" value="TPR-like_helical_dom_sf"/>
</dbReference>
<comment type="caution">
    <text evidence="5">The sequence shown here is derived from an EMBL/GenBank/DDBJ whole genome shotgun (WGS) entry which is preliminary data.</text>
</comment>
<feature type="domain" description="HTH luxR-type" evidence="4">
    <location>
        <begin position="790"/>
        <end position="854"/>
    </location>
</feature>
<dbReference type="SUPFAM" id="SSF48452">
    <property type="entry name" value="TPR-like"/>
    <property type="match status" value="1"/>
</dbReference>
<dbReference type="PROSITE" id="PS50043">
    <property type="entry name" value="HTH_LUXR_2"/>
    <property type="match status" value="1"/>
</dbReference>
<dbReference type="InterPro" id="IPR041664">
    <property type="entry name" value="AAA_16"/>
</dbReference>
<evidence type="ECO:0000313" key="5">
    <source>
        <dbReference type="EMBL" id="NHT75629.1"/>
    </source>
</evidence>
<dbReference type="InterPro" id="IPR000792">
    <property type="entry name" value="Tscrpt_reg_LuxR_C"/>
</dbReference>
<dbReference type="InterPro" id="IPR016032">
    <property type="entry name" value="Sig_transdc_resp-reg_C-effctor"/>
</dbReference>
<dbReference type="Pfam" id="PF25873">
    <property type="entry name" value="WHD_MalT"/>
    <property type="match status" value="1"/>
</dbReference>
<organism evidence="5 6">
    <name type="scientific">Ferranicluibacter rubi</name>
    <dbReference type="NCBI Taxonomy" id="2715133"/>
    <lineage>
        <taxon>Bacteria</taxon>
        <taxon>Pseudomonadati</taxon>
        <taxon>Pseudomonadota</taxon>
        <taxon>Alphaproteobacteria</taxon>
        <taxon>Hyphomicrobiales</taxon>
        <taxon>Rhizobiaceae</taxon>
        <taxon>Ferranicluibacter</taxon>
    </lineage>
</organism>
<gene>
    <name evidence="5" type="ORF">G8E10_07725</name>
</gene>
<keyword evidence="2" id="KW-0238">DNA-binding</keyword>
<dbReference type="Gene3D" id="1.25.40.10">
    <property type="entry name" value="Tetratricopeptide repeat domain"/>
    <property type="match status" value="1"/>
</dbReference>
<dbReference type="PROSITE" id="PS00622">
    <property type="entry name" value="HTH_LUXR_1"/>
    <property type="match status" value="1"/>
</dbReference>
<proteinExistence type="predicted"/>
<keyword evidence="3" id="KW-0804">Transcription</keyword>
<dbReference type="SUPFAM" id="SSF46894">
    <property type="entry name" value="C-terminal effector domain of the bipartite response regulators"/>
    <property type="match status" value="1"/>
</dbReference>
<evidence type="ECO:0000313" key="6">
    <source>
        <dbReference type="Proteomes" id="UP001155840"/>
    </source>
</evidence>
<dbReference type="CDD" id="cd06170">
    <property type="entry name" value="LuxR_C_like"/>
    <property type="match status" value="1"/>
</dbReference>
<dbReference type="SUPFAM" id="SSF52540">
    <property type="entry name" value="P-loop containing nucleoside triphosphate hydrolases"/>
    <property type="match status" value="1"/>
</dbReference>
<sequence>MAGILVRHRLALVHAPAGSGKTTLLSQWHHAVQAADIRTVWYSAGDDDKDPISLAEYLLLAIDQSTGYLGGSSADVAGDFIPAGDEDDAVRRLVAAVAELATDNPFVLFIDDYHLSESSSGVATINALLAARLPNMTVVLASRTRPTLAVGRYRANGEMIEVSVADLQFDESETEDFFRLASNVALSSAQSRQMRDHTEGWAAGLRLASLVLGRTPGSFMETAPAGSHRAFADYFLEEVIAGLPDTVCTFLARTSILETFNADLCGAVSDQEDAGSTLAVLEETQLFIVALPGAQRWYKYHHLFQEFLQTRLYKEGLDSFCNAHERAARWFIRSGSPVDAVRHAFLARQPTWAAELIERYCLYDYLSHGRFETYSHWMQQLPRESREERPLLMFLLVWRSINMRRFLQAEQTLMAIETAARDPESRFSTIAREEGVDIQGRLHLMRALIGAYGGDLSAGGTHIKALDRRELDHLAFGQVDLDSIHSYLAFNAGDLEQAERLTFKAKGVYDDMACHWGGIHSRCIAAMSYLARGWFDQAESLLKDALTIAQKHFAENSYMVALPSALLGTVAFNAGDLPLAEDLWLRSIPSETSTNVSGLSERVLTSTIGLARLYDVQGRFDAASALLVRASRRAYETEDFRLEFQLAIERADRALRIGNTIEGRRERERLGLQLAEAEKRFPRVVWQIWDAFDVVEARILATSGRMDGARARLEGISRVARLQGRLVYAIQCEALAVTYRCEDDNPAEAMNAAMDEAGQMGMGTLSEQFLLPVSQQQKYVARVKQGLSGNPSQAGGLTVRENAVLELLQWGLSNQDIATKLGINLNTVKSHIKNIFEKLDVKTRTQAVLKTLER</sequence>
<protein>
    <submittedName>
        <fullName evidence="5">AAA family ATPase</fullName>
    </submittedName>
</protein>
<dbReference type="Pfam" id="PF00196">
    <property type="entry name" value="GerE"/>
    <property type="match status" value="1"/>
</dbReference>
<evidence type="ECO:0000259" key="4">
    <source>
        <dbReference type="PROSITE" id="PS50043"/>
    </source>
</evidence>
<dbReference type="AlphaFoldDB" id="A0AA43ZDL3"/>
<dbReference type="InterPro" id="IPR027417">
    <property type="entry name" value="P-loop_NTPase"/>
</dbReference>
<dbReference type="RefSeq" id="WP_110801706.1">
    <property type="nucleotide sequence ID" value="NZ_JAANCM010000003.1"/>
</dbReference>
<dbReference type="PANTHER" id="PTHR44688">
    <property type="entry name" value="DNA-BINDING TRANSCRIPTIONAL ACTIVATOR DEVR_DOSR"/>
    <property type="match status" value="1"/>
</dbReference>
<evidence type="ECO:0000256" key="1">
    <source>
        <dbReference type="ARBA" id="ARBA00023015"/>
    </source>
</evidence>
<keyword evidence="1" id="KW-0805">Transcription regulation</keyword>
<name>A0AA43ZDL3_9HYPH</name>
<evidence type="ECO:0000256" key="2">
    <source>
        <dbReference type="ARBA" id="ARBA00023125"/>
    </source>
</evidence>
<keyword evidence="6" id="KW-1185">Reference proteome</keyword>
<evidence type="ECO:0000256" key="3">
    <source>
        <dbReference type="ARBA" id="ARBA00023163"/>
    </source>
</evidence>
<dbReference type="SMART" id="SM00421">
    <property type="entry name" value="HTH_LUXR"/>
    <property type="match status" value="1"/>
</dbReference>
<dbReference type="Pfam" id="PF13191">
    <property type="entry name" value="AAA_16"/>
    <property type="match status" value="1"/>
</dbReference>
<dbReference type="GO" id="GO:0006355">
    <property type="term" value="P:regulation of DNA-templated transcription"/>
    <property type="evidence" value="ECO:0007669"/>
    <property type="project" value="InterPro"/>
</dbReference>
<dbReference type="InterPro" id="IPR036388">
    <property type="entry name" value="WH-like_DNA-bd_sf"/>
</dbReference>